<dbReference type="GeneID" id="20232331"/>
<comment type="similarity">
    <text evidence="2">Belongs to the REXO4 family.</text>
</comment>
<keyword evidence="7" id="KW-0539">Nucleus</keyword>
<keyword evidence="10" id="KW-1185">Reference proteome</keyword>
<dbReference type="InterPro" id="IPR012337">
    <property type="entry name" value="RNaseH-like_sf"/>
</dbReference>
<dbReference type="FunFam" id="3.30.420.10:FF:000007">
    <property type="entry name" value="Interferon-stimulated exonuclease gene 20"/>
    <property type="match status" value="1"/>
</dbReference>
<keyword evidence="5" id="KW-0378">Hydrolase</keyword>
<dbReference type="PANTHER" id="PTHR12801">
    <property type="entry name" value="RNA EXONUCLEASE REXO1 / RECO3 FAMILY MEMBER-RELATED"/>
    <property type="match status" value="1"/>
</dbReference>
<evidence type="ECO:0000259" key="8">
    <source>
        <dbReference type="SMART" id="SM00479"/>
    </source>
</evidence>
<organism evidence="9 10">
    <name type="scientific">Lottia gigantea</name>
    <name type="common">Giant owl limpet</name>
    <dbReference type="NCBI Taxonomy" id="225164"/>
    <lineage>
        <taxon>Eukaryota</taxon>
        <taxon>Metazoa</taxon>
        <taxon>Spiralia</taxon>
        <taxon>Lophotrochozoa</taxon>
        <taxon>Mollusca</taxon>
        <taxon>Gastropoda</taxon>
        <taxon>Patellogastropoda</taxon>
        <taxon>Lottioidea</taxon>
        <taxon>Lottiidae</taxon>
        <taxon>Lottia</taxon>
    </lineage>
</organism>
<keyword evidence="6" id="KW-0269">Exonuclease</keyword>
<dbReference type="RefSeq" id="XP_009059383.1">
    <property type="nucleotide sequence ID" value="XM_009061135.1"/>
</dbReference>
<evidence type="ECO:0000256" key="3">
    <source>
        <dbReference type="ARBA" id="ARBA00016937"/>
    </source>
</evidence>
<dbReference type="HOGENOM" id="CLU_022453_3_1_1"/>
<dbReference type="AlphaFoldDB" id="V4BM26"/>
<dbReference type="GO" id="GO:0006364">
    <property type="term" value="P:rRNA processing"/>
    <property type="evidence" value="ECO:0007669"/>
    <property type="project" value="InterPro"/>
</dbReference>
<dbReference type="InterPro" id="IPR013520">
    <property type="entry name" value="Ribonucl_H"/>
</dbReference>
<dbReference type="STRING" id="225164.V4BM26"/>
<dbReference type="OMA" id="TSEYKHF"/>
<accession>V4BM26</accession>
<dbReference type="KEGG" id="lgi:LOTGIDRAFT_124106"/>
<dbReference type="InterPro" id="IPR037431">
    <property type="entry name" value="REX4_DEDDh_dom"/>
</dbReference>
<comment type="subcellular location">
    <subcellularLocation>
        <location evidence="1">Nucleus</location>
    </subcellularLocation>
</comment>
<dbReference type="InterPro" id="IPR047021">
    <property type="entry name" value="REXO1/3/4-like"/>
</dbReference>
<dbReference type="GO" id="GO:0005634">
    <property type="term" value="C:nucleus"/>
    <property type="evidence" value="ECO:0007669"/>
    <property type="project" value="UniProtKB-SubCell"/>
</dbReference>
<dbReference type="SUPFAM" id="SSF53098">
    <property type="entry name" value="Ribonuclease H-like"/>
    <property type="match status" value="1"/>
</dbReference>
<proteinExistence type="inferred from homology"/>
<dbReference type="GO" id="GO:0008408">
    <property type="term" value="F:3'-5' exonuclease activity"/>
    <property type="evidence" value="ECO:0007669"/>
    <property type="project" value="InterPro"/>
</dbReference>
<evidence type="ECO:0000256" key="4">
    <source>
        <dbReference type="ARBA" id="ARBA00022722"/>
    </source>
</evidence>
<dbReference type="PANTHER" id="PTHR12801:SF158">
    <property type="entry name" value="RNA EXONUCLEASE 4"/>
    <property type="match status" value="1"/>
</dbReference>
<dbReference type="EMBL" id="KB202518">
    <property type="protein sequence ID" value="ESO89909.1"/>
    <property type="molecule type" value="Genomic_DNA"/>
</dbReference>
<reference evidence="9 10" key="1">
    <citation type="journal article" date="2013" name="Nature">
        <title>Insights into bilaterian evolution from three spiralian genomes.</title>
        <authorList>
            <person name="Simakov O."/>
            <person name="Marletaz F."/>
            <person name="Cho S.J."/>
            <person name="Edsinger-Gonzales E."/>
            <person name="Havlak P."/>
            <person name="Hellsten U."/>
            <person name="Kuo D.H."/>
            <person name="Larsson T."/>
            <person name="Lv J."/>
            <person name="Arendt D."/>
            <person name="Savage R."/>
            <person name="Osoegawa K."/>
            <person name="de Jong P."/>
            <person name="Grimwood J."/>
            <person name="Chapman J.A."/>
            <person name="Shapiro H."/>
            <person name="Aerts A."/>
            <person name="Otillar R.P."/>
            <person name="Terry A.Y."/>
            <person name="Boore J.L."/>
            <person name="Grigoriev I.V."/>
            <person name="Lindberg D.R."/>
            <person name="Seaver E.C."/>
            <person name="Weisblat D.A."/>
            <person name="Putnam N.H."/>
            <person name="Rokhsar D.S."/>
        </authorList>
    </citation>
    <scope>NUCLEOTIDE SEQUENCE [LARGE SCALE GENOMIC DNA]</scope>
</reference>
<evidence type="ECO:0000313" key="10">
    <source>
        <dbReference type="Proteomes" id="UP000030746"/>
    </source>
</evidence>
<evidence type="ECO:0000256" key="6">
    <source>
        <dbReference type="ARBA" id="ARBA00022839"/>
    </source>
</evidence>
<evidence type="ECO:0000313" key="9">
    <source>
        <dbReference type="EMBL" id="ESO89909.1"/>
    </source>
</evidence>
<dbReference type="OrthoDB" id="8191639at2759"/>
<feature type="domain" description="Exonuclease" evidence="8">
    <location>
        <begin position="3"/>
        <end position="164"/>
    </location>
</feature>
<dbReference type="InterPro" id="IPR036397">
    <property type="entry name" value="RNaseH_sf"/>
</dbReference>
<name>V4BM26_LOTGI</name>
<gene>
    <name evidence="9" type="ORF">LOTGIDRAFT_124106</name>
</gene>
<protein>
    <recommendedName>
        <fullName evidence="3">RNA exonuclease 4</fullName>
    </recommendedName>
</protein>
<evidence type="ECO:0000256" key="1">
    <source>
        <dbReference type="ARBA" id="ARBA00004123"/>
    </source>
</evidence>
<dbReference type="CDD" id="cd06144">
    <property type="entry name" value="REX4_like"/>
    <property type="match status" value="1"/>
</dbReference>
<dbReference type="GO" id="GO:0003676">
    <property type="term" value="F:nucleic acid binding"/>
    <property type="evidence" value="ECO:0007669"/>
    <property type="project" value="InterPro"/>
</dbReference>
<dbReference type="CTD" id="20232331"/>
<dbReference type="Gene3D" id="3.30.420.10">
    <property type="entry name" value="Ribonuclease H-like superfamily/Ribonuclease H"/>
    <property type="match status" value="1"/>
</dbReference>
<dbReference type="SMART" id="SM00479">
    <property type="entry name" value="EXOIII"/>
    <property type="match status" value="1"/>
</dbReference>
<dbReference type="Proteomes" id="UP000030746">
    <property type="component" value="Unassembled WGS sequence"/>
</dbReference>
<sequence>LTKVVAMDCEMVGVGVNGDDSMLARVSIVNKFGHCIYDKYVKPMENVVDYRTYVSGITPDNIKDGEEFFTVQKEVNKIIKGRILVGHALTNDLKVLYLQHDKKNIRDTSKYKGYRSLFGFKTPSLKKLTKEVLGIDIQDGEHDSVQDAQATMRLYTMYRKQWEKDLKIQHRRQRIRKLKENSKT</sequence>
<keyword evidence="4" id="KW-0540">Nuclease</keyword>
<dbReference type="Pfam" id="PF00929">
    <property type="entry name" value="RNase_T"/>
    <property type="match status" value="1"/>
</dbReference>
<evidence type="ECO:0000256" key="5">
    <source>
        <dbReference type="ARBA" id="ARBA00022801"/>
    </source>
</evidence>
<evidence type="ECO:0000256" key="2">
    <source>
        <dbReference type="ARBA" id="ARBA00010489"/>
    </source>
</evidence>
<evidence type="ECO:0000256" key="7">
    <source>
        <dbReference type="ARBA" id="ARBA00023242"/>
    </source>
</evidence>
<feature type="non-terminal residue" evidence="9">
    <location>
        <position position="1"/>
    </location>
</feature>